<dbReference type="AlphaFoldDB" id="A0A1I0IKL7"/>
<sequence length="68" mass="7885">MMVTDDLVRWNSHWRLNDHTVLCRTCKARQSEAEREATFVHLPTCGYAREAAHPWDELDASCGMQLSH</sequence>
<organism evidence="1 2">
    <name type="scientific">Pseudomonas graminis</name>
    <dbReference type="NCBI Taxonomy" id="158627"/>
    <lineage>
        <taxon>Bacteria</taxon>
        <taxon>Pseudomonadati</taxon>
        <taxon>Pseudomonadota</taxon>
        <taxon>Gammaproteobacteria</taxon>
        <taxon>Pseudomonadales</taxon>
        <taxon>Pseudomonadaceae</taxon>
        <taxon>Pseudomonas</taxon>
    </lineage>
</organism>
<proteinExistence type="predicted"/>
<name>A0A1I0IKL7_9PSED</name>
<dbReference type="EMBL" id="FOHW01000038">
    <property type="protein sequence ID" value="SET97542.1"/>
    <property type="molecule type" value="Genomic_DNA"/>
</dbReference>
<evidence type="ECO:0000313" key="1">
    <source>
        <dbReference type="EMBL" id="SET97542.1"/>
    </source>
</evidence>
<accession>A0A1I0IKL7</accession>
<gene>
    <name evidence="1" type="ORF">SAMN05216197_13822</name>
</gene>
<reference evidence="1 2" key="1">
    <citation type="submission" date="2016-10" db="EMBL/GenBank/DDBJ databases">
        <authorList>
            <person name="de Groot N.N."/>
        </authorList>
    </citation>
    <scope>NUCLEOTIDE SEQUENCE [LARGE SCALE GENOMIC DNA]</scope>
    <source>
        <strain evidence="1 2">DSM 11363</strain>
    </source>
</reference>
<evidence type="ECO:0000313" key="2">
    <source>
        <dbReference type="Proteomes" id="UP000182332"/>
    </source>
</evidence>
<dbReference type="Proteomes" id="UP000182332">
    <property type="component" value="Unassembled WGS sequence"/>
</dbReference>
<protein>
    <submittedName>
        <fullName evidence="1">Uncharacterized protein</fullName>
    </submittedName>
</protein>